<keyword evidence="3" id="KW-1185">Reference proteome</keyword>
<dbReference type="InParanoid" id="S7WAX3"/>
<dbReference type="Gene3D" id="2.40.50.140">
    <property type="entry name" value="Nucleic acid-binding proteins"/>
    <property type="match status" value="1"/>
</dbReference>
<dbReference type="Proteomes" id="UP000014978">
    <property type="component" value="Unassembled WGS sequence"/>
</dbReference>
<dbReference type="EMBL" id="ATCN01000474">
    <property type="protein sequence ID" value="EPR78932.1"/>
    <property type="molecule type" value="Genomic_DNA"/>
</dbReference>
<dbReference type="VEuPathDB" id="MicrosporidiaDB:SLOPH_1939"/>
<dbReference type="Pfam" id="PF02765">
    <property type="entry name" value="POT1"/>
    <property type="match status" value="1"/>
</dbReference>
<reference evidence="3" key="1">
    <citation type="journal article" date="2013" name="PLoS Genet.">
        <title>The genome of Spraguea lophii and the basis of host-microsporidian interactions.</title>
        <authorList>
            <person name="Campbell S.E."/>
            <person name="Williams T.A."/>
            <person name="Yousuf A."/>
            <person name="Soanes D.M."/>
            <person name="Paszkiewicz K.H."/>
            <person name="Williams B.A.P."/>
        </authorList>
    </citation>
    <scope>NUCLEOTIDE SEQUENCE [LARGE SCALE GENOMIC DNA]</scope>
    <source>
        <strain evidence="3">42_110</strain>
    </source>
</reference>
<dbReference type="OMA" id="KTPRFAN"/>
<proteinExistence type="predicted"/>
<dbReference type="AlphaFoldDB" id="S7WAX3"/>
<evidence type="ECO:0000259" key="1">
    <source>
        <dbReference type="SMART" id="SM00976"/>
    </source>
</evidence>
<dbReference type="HOGENOM" id="CLU_057562_0_0_1"/>
<organism evidence="2 3">
    <name type="scientific">Spraguea lophii (strain 42_110)</name>
    <name type="common">Microsporidian parasite</name>
    <dbReference type="NCBI Taxonomy" id="1358809"/>
    <lineage>
        <taxon>Eukaryota</taxon>
        <taxon>Fungi</taxon>
        <taxon>Fungi incertae sedis</taxon>
        <taxon>Microsporidia</taxon>
        <taxon>Spragueidae</taxon>
        <taxon>Spraguea</taxon>
    </lineage>
</organism>
<protein>
    <submittedName>
        <fullName evidence="2">Telomeric single stranded DNA binding POT1/CDC13</fullName>
    </submittedName>
</protein>
<dbReference type="InterPro" id="IPR011564">
    <property type="entry name" value="Telomer_end-bd_POT1/Cdc13"/>
</dbReference>
<dbReference type="STRING" id="1358809.S7WAX3"/>
<feature type="domain" description="Telomeric single stranded DNA binding POT1/Cdc13" evidence="1">
    <location>
        <begin position="5"/>
        <end position="125"/>
    </location>
</feature>
<dbReference type="GO" id="GO:0000781">
    <property type="term" value="C:chromosome, telomeric region"/>
    <property type="evidence" value="ECO:0007669"/>
    <property type="project" value="InterPro"/>
</dbReference>
<accession>S7WAX3</accession>
<dbReference type="GO" id="GO:0003677">
    <property type="term" value="F:DNA binding"/>
    <property type="evidence" value="ECO:0007669"/>
    <property type="project" value="InterPro"/>
</dbReference>
<comment type="caution">
    <text evidence="2">The sequence shown here is derived from an EMBL/GenBank/DDBJ whole genome shotgun (WGS) entry which is preliminary data.</text>
</comment>
<dbReference type="InterPro" id="IPR012340">
    <property type="entry name" value="NA-bd_OB-fold"/>
</dbReference>
<evidence type="ECO:0000313" key="2">
    <source>
        <dbReference type="EMBL" id="EPR78932.1"/>
    </source>
</evidence>
<dbReference type="OrthoDB" id="2186770at2759"/>
<dbReference type="SUPFAM" id="SSF50249">
    <property type="entry name" value="Nucleic acid-binding proteins"/>
    <property type="match status" value="1"/>
</dbReference>
<evidence type="ECO:0000313" key="3">
    <source>
        <dbReference type="Proteomes" id="UP000014978"/>
    </source>
</evidence>
<dbReference type="SMART" id="SM00976">
    <property type="entry name" value="Telo_bind"/>
    <property type="match status" value="1"/>
</dbReference>
<dbReference type="GO" id="GO:0000723">
    <property type="term" value="P:telomere maintenance"/>
    <property type="evidence" value="ECO:0007669"/>
    <property type="project" value="InterPro"/>
</dbReference>
<gene>
    <name evidence="2" type="ORF">SLOPH_1939</name>
</gene>
<sequence>MNISYVPINKLKDKGYSNILGIIINYLPTKLSKGTDYVTTLDIMDESGVTSCKIFSNQLLDEDFVPGDIVKVINIKCTAENKSILGYSNDIKVVGRAYSTKNIEITKDLGEIEIKRIKELKNHYLSKNYSRYKTIEELTSNVYFDFVGYLVDKKHESNNLIILQFIDNTQNQNIKFPFPTNGYCSNSMLFLKVWGVREEFEINKFYVIRNIKVTEITCNITASCSENNYSIKQIQDNHIFAYDINQRQNEFKKLQTSEITTEDVNHKKKENEGQGEYNITNIRDIPLESECIIYAFVKAHFPLNGKVLYTCSYCRLVFEERLHHEHNLEEEVICNMILKDNTGEILVICKNQNLIKILNNKKFRRNNYFLSKILHLSIQGKNQYFMIDCEIDE</sequence>
<name>S7WAX3_SPRLO</name>